<keyword evidence="3" id="KW-0238">DNA-binding</keyword>
<sequence>MNRYAKNLPPLDSLITFEAVGRNGSFTRAASELCLTQSAVSKQIRVLENNLKLALFERQARGICLTHAGASLFSEVSTLLERLQHSVNRIKVAHSPNAVTVLCTHAVAQFWLFPRLLAFNTEHPAITVNIHASNDIDESSVADYDFCILYGSGQWSSLNAELLFAEKVYPVAHPSLPLTTVSHAADLQGLPLIELDASGWNCMDWRDWFKHFGLEHQDDAQRPTFNQVTLAYQAIVQGMGVGLGWDFMVRDKIERGELRRVGPFEFFSTNADHLAHSRQKTLSDAALTFQRWLLDEARRDPSPTCQQLKVHA</sequence>
<evidence type="ECO:0000313" key="6">
    <source>
        <dbReference type="EMBL" id="OZY39402.1"/>
    </source>
</evidence>
<dbReference type="SUPFAM" id="SSF46785">
    <property type="entry name" value="Winged helix' DNA-binding domain"/>
    <property type="match status" value="1"/>
</dbReference>
<dbReference type="Pfam" id="PF03466">
    <property type="entry name" value="LysR_substrate"/>
    <property type="match status" value="1"/>
</dbReference>
<dbReference type="PANTHER" id="PTHR30537">
    <property type="entry name" value="HTH-TYPE TRANSCRIPTIONAL REGULATOR"/>
    <property type="match status" value="1"/>
</dbReference>
<evidence type="ECO:0000259" key="5">
    <source>
        <dbReference type="PROSITE" id="PS50931"/>
    </source>
</evidence>
<evidence type="ECO:0000256" key="2">
    <source>
        <dbReference type="ARBA" id="ARBA00023015"/>
    </source>
</evidence>
<dbReference type="Pfam" id="PF00126">
    <property type="entry name" value="HTH_1"/>
    <property type="match status" value="1"/>
</dbReference>
<dbReference type="PRINTS" id="PR00039">
    <property type="entry name" value="HTHLYSR"/>
</dbReference>
<dbReference type="InterPro" id="IPR005119">
    <property type="entry name" value="LysR_subst-bd"/>
</dbReference>
<dbReference type="Gene3D" id="3.40.190.10">
    <property type="entry name" value="Periplasmic binding protein-like II"/>
    <property type="match status" value="2"/>
</dbReference>
<dbReference type="GO" id="GO:0003700">
    <property type="term" value="F:DNA-binding transcription factor activity"/>
    <property type="evidence" value="ECO:0007669"/>
    <property type="project" value="InterPro"/>
</dbReference>
<dbReference type="InterPro" id="IPR058163">
    <property type="entry name" value="LysR-type_TF_proteobact-type"/>
</dbReference>
<dbReference type="PANTHER" id="PTHR30537:SF26">
    <property type="entry name" value="GLYCINE CLEAVAGE SYSTEM TRANSCRIPTIONAL ACTIVATOR"/>
    <property type="match status" value="1"/>
</dbReference>
<dbReference type="InterPro" id="IPR036390">
    <property type="entry name" value="WH_DNA-bd_sf"/>
</dbReference>
<dbReference type="FunFam" id="1.10.10.10:FF:000001">
    <property type="entry name" value="LysR family transcriptional regulator"/>
    <property type="match status" value="1"/>
</dbReference>
<protein>
    <submittedName>
        <fullName evidence="6">LysR family transcriptional regulator</fullName>
    </submittedName>
</protein>
<dbReference type="GO" id="GO:0043565">
    <property type="term" value="F:sequence-specific DNA binding"/>
    <property type="evidence" value="ECO:0007669"/>
    <property type="project" value="TreeGrafter"/>
</dbReference>
<dbReference type="InterPro" id="IPR036388">
    <property type="entry name" value="WH-like_DNA-bd_sf"/>
</dbReference>
<feature type="domain" description="HTH lysR-type" evidence="5">
    <location>
        <begin position="9"/>
        <end position="66"/>
    </location>
</feature>
<evidence type="ECO:0000313" key="7">
    <source>
        <dbReference type="Proteomes" id="UP000216113"/>
    </source>
</evidence>
<dbReference type="AlphaFoldDB" id="A0A266LPQ2"/>
<name>A0A266LPQ2_PSEFR</name>
<evidence type="ECO:0000256" key="1">
    <source>
        <dbReference type="ARBA" id="ARBA00009437"/>
    </source>
</evidence>
<dbReference type="CDD" id="cd08432">
    <property type="entry name" value="PBP2_GcdR_TrpI_HvrB_AmpR_like"/>
    <property type="match status" value="1"/>
</dbReference>
<dbReference type="GO" id="GO:0006351">
    <property type="term" value="P:DNA-templated transcription"/>
    <property type="evidence" value="ECO:0007669"/>
    <property type="project" value="TreeGrafter"/>
</dbReference>
<proteinExistence type="inferred from homology"/>
<evidence type="ECO:0000256" key="4">
    <source>
        <dbReference type="ARBA" id="ARBA00023163"/>
    </source>
</evidence>
<dbReference type="InterPro" id="IPR000847">
    <property type="entry name" value="LysR_HTH_N"/>
</dbReference>
<keyword evidence="4" id="KW-0804">Transcription</keyword>
<dbReference type="Gene3D" id="1.10.10.10">
    <property type="entry name" value="Winged helix-like DNA-binding domain superfamily/Winged helix DNA-binding domain"/>
    <property type="match status" value="1"/>
</dbReference>
<accession>A0A266LPQ2</accession>
<dbReference type="EMBL" id="NQKL01000029">
    <property type="protein sequence ID" value="OZY39402.1"/>
    <property type="molecule type" value="Genomic_DNA"/>
</dbReference>
<dbReference type="Proteomes" id="UP000216113">
    <property type="component" value="Unassembled WGS sequence"/>
</dbReference>
<evidence type="ECO:0000256" key="3">
    <source>
        <dbReference type="ARBA" id="ARBA00023125"/>
    </source>
</evidence>
<gene>
    <name evidence="6" type="ORF">CJF43_23080</name>
</gene>
<organism evidence="6 7">
    <name type="scientific">Pseudomonas fragi</name>
    <dbReference type="NCBI Taxonomy" id="296"/>
    <lineage>
        <taxon>Bacteria</taxon>
        <taxon>Pseudomonadati</taxon>
        <taxon>Pseudomonadota</taxon>
        <taxon>Gammaproteobacteria</taxon>
        <taxon>Pseudomonadales</taxon>
        <taxon>Pseudomonadaceae</taxon>
        <taxon>Pseudomonas</taxon>
    </lineage>
</organism>
<dbReference type="RefSeq" id="WP_095031116.1">
    <property type="nucleotide sequence ID" value="NZ_NQKL01000029.1"/>
</dbReference>
<comment type="similarity">
    <text evidence="1">Belongs to the LysR transcriptional regulatory family.</text>
</comment>
<keyword evidence="2" id="KW-0805">Transcription regulation</keyword>
<reference evidence="6 7" key="1">
    <citation type="submission" date="2017-08" db="EMBL/GenBank/DDBJ databases">
        <title>Genomic and metabolic characterisation of spoilage-associated Pseudomonas species.</title>
        <authorList>
            <person name="Stanborough T."/>
            <person name="Fegan N."/>
            <person name="Powell S.M."/>
            <person name="Singh T."/>
            <person name="Tamplin M.L."/>
            <person name="Chandry P.S."/>
        </authorList>
    </citation>
    <scope>NUCLEOTIDE SEQUENCE [LARGE SCALE GENOMIC DNA]</scope>
    <source>
        <strain evidence="6 7">F1820</strain>
    </source>
</reference>
<dbReference type="SUPFAM" id="SSF53850">
    <property type="entry name" value="Periplasmic binding protein-like II"/>
    <property type="match status" value="1"/>
</dbReference>
<comment type="caution">
    <text evidence="6">The sequence shown here is derived from an EMBL/GenBank/DDBJ whole genome shotgun (WGS) entry which is preliminary data.</text>
</comment>
<dbReference type="PROSITE" id="PS50931">
    <property type="entry name" value="HTH_LYSR"/>
    <property type="match status" value="1"/>
</dbReference>